<dbReference type="GO" id="GO:0016020">
    <property type="term" value="C:membrane"/>
    <property type="evidence" value="ECO:0007669"/>
    <property type="project" value="UniProtKB-SubCell"/>
</dbReference>
<dbReference type="PANTHER" id="PTHR12270">
    <property type="entry name" value="GLYCOSYLTRANSFERASE-RELATED"/>
    <property type="match status" value="1"/>
</dbReference>
<evidence type="ECO:0000256" key="5">
    <source>
        <dbReference type="ARBA" id="ARBA00023136"/>
    </source>
</evidence>
<evidence type="ECO:0000313" key="10">
    <source>
        <dbReference type="Proteomes" id="UP000198341"/>
    </source>
</evidence>
<keyword evidence="5 8" id="KW-0472">Membrane</keyword>
<proteinExistence type="predicted"/>
<accession>K8EK47</accession>
<dbReference type="Proteomes" id="UP000198341">
    <property type="component" value="Chromosome 10"/>
</dbReference>
<keyword evidence="4 8" id="KW-1133">Transmembrane helix</keyword>
<feature type="region of interest" description="Disordered" evidence="7">
    <location>
        <begin position="150"/>
        <end position="169"/>
    </location>
</feature>
<dbReference type="GO" id="GO:0042285">
    <property type="term" value="F:xylosyltransferase activity"/>
    <property type="evidence" value="ECO:0007669"/>
    <property type="project" value="TreeGrafter"/>
</dbReference>
<feature type="transmembrane region" description="Helical" evidence="8">
    <location>
        <begin position="69"/>
        <end position="89"/>
    </location>
</feature>
<evidence type="ECO:0000256" key="6">
    <source>
        <dbReference type="ARBA" id="ARBA00023180"/>
    </source>
</evidence>
<evidence type="ECO:0000313" key="9">
    <source>
        <dbReference type="EMBL" id="CCO18391.1"/>
    </source>
</evidence>
<sequence length="601" mass="69810">MRRKSFCVKVAPFLFLLSVGKFFRFFKKYFECFCCFLKEEERKMLLFSSSSSSSSSSFQKREKKKKRSITIVASLFLFGVVFLCSRVVFEPVFLLKSVTPQEEKRVLGVPRRYEKNTIMLKRRWRDEDDDAERVDKLLVSSLRRLSKEDQYYREEEKPPEKKKRVQQLDDKSGTQGVFAREICLFAPSTLDRLKSVLPRLAQTWSGTMSVAVLASEEDVRREMFGTSTREFTRNRLTVIAVDPLPEYETRFPVNALRNLALSGCKRTLNATYVVLHDVDFEIFPDAPSKELLEEIEEVLKPNAKHGLVLPSFTADDRYLRRVETFRKAHDFSRESLDVLNSFNRKEKLVELIKEYGIVESFREKYWPVAHAATNVSKWLSMIIAEKKKDAEKHRPYSVGANHLGSRHPYYYEPWIILRADVDDMPAFDESFVTYGFNKISWIHELSADGYKLFVSLSSWMVHTNIHPNRGSQTSGEMLQRCKNTANTGKDFRISRIGHSCIPKFLKRIECAYNFGLERVQWPTSNDSVPERYLVDTMRNESRIACFGGCVTDQEPVPRTPPLAVLQGYGGRVTKRVGEKPPRRRREKCERLRPSSSATWTL</sequence>
<keyword evidence="3" id="KW-0735">Signal-anchor</keyword>
<comment type="subcellular location">
    <subcellularLocation>
        <location evidence="1">Membrane</location>
        <topology evidence="1">Single-pass type II membrane protein</topology>
    </subcellularLocation>
</comment>
<feature type="compositionally biased region" description="Basic and acidic residues" evidence="7">
    <location>
        <begin position="150"/>
        <end position="159"/>
    </location>
</feature>
<evidence type="ECO:0000256" key="2">
    <source>
        <dbReference type="ARBA" id="ARBA00022692"/>
    </source>
</evidence>
<organism evidence="9 10">
    <name type="scientific">Bathycoccus prasinos</name>
    <dbReference type="NCBI Taxonomy" id="41875"/>
    <lineage>
        <taxon>Eukaryota</taxon>
        <taxon>Viridiplantae</taxon>
        <taxon>Chlorophyta</taxon>
        <taxon>Mamiellophyceae</taxon>
        <taxon>Mamiellales</taxon>
        <taxon>Bathycoccaceae</taxon>
        <taxon>Bathycoccus</taxon>
    </lineage>
</organism>
<feature type="compositionally biased region" description="Basic and acidic residues" evidence="7">
    <location>
        <begin position="575"/>
        <end position="592"/>
    </location>
</feature>
<name>K8EK47_9CHLO</name>
<dbReference type="GeneID" id="19013471"/>
<evidence type="ECO:0000256" key="1">
    <source>
        <dbReference type="ARBA" id="ARBA00004606"/>
    </source>
</evidence>
<dbReference type="OrthoDB" id="411524at2759"/>
<evidence type="ECO:0000256" key="7">
    <source>
        <dbReference type="SAM" id="MobiDB-lite"/>
    </source>
</evidence>
<evidence type="ECO:0000256" key="4">
    <source>
        <dbReference type="ARBA" id="ARBA00022989"/>
    </source>
</evidence>
<keyword evidence="2 8" id="KW-0812">Transmembrane</keyword>
<evidence type="ECO:0000256" key="3">
    <source>
        <dbReference type="ARBA" id="ARBA00022968"/>
    </source>
</evidence>
<dbReference type="eggNOG" id="KOG3765">
    <property type="taxonomic scope" value="Eukaryota"/>
</dbReference>
<protein>
    <submittedName>
        <fullName evidence="9">Uncharacterized protein</fullName>
    </submittedName>
</protein>
<dbReference type="RefSeq" id="XP_007510858.1">
    <property type="nucleotide sequence ID" value="XM_007510796.1"/>
</dbReference>
<feature type="region of interest" description="Disordered" evidence="7">
    <location>
        <begin position="573"/>
        <end position="601"/>
    </location>
</feature>
<dbReference type="KEGG" id="bpg:Bathy10g03960"/>
<dbReference type="InterPro" id="IPR051292">
    <property type="entry name" value="Xyl/GlcA_transferase"/>
</dbReference>
<dbReference type="GO" id="GO:0015020">
    <property type="term" value="F:glucuronosyltransferase activity"/>
    <property type="evidence" value="ECO:0007669"/>
    <property type="project" value="TreeGrafter"/>
</dbReference>
<reference evidence="9 10" key="1">
    <citation type="submission" date="2011-10" db="EMBL/GenBank/DDBJ databases">
        <authorList>
            <person name="Genoscope - CEA"/>
        </authorList>
    </citation>
    <scope>NUCLEOTIDE SEQUENCE [LARGE SCALE GENOMIC DNA]</scope>
    <source>
        <strain evidence="9 10">RCC 1105</strain>
    </source>
</reference>
<gene>
    <name evidence="9" type="ordered locus">Bathy10g03960</name>
</gene>
<evidence type="ECO:0000256" key="8">
    <source>
        <dbReference type="SAM" id="Phobius"/>
    </source>
</evidence>
<keyword evidence="6" id="KW-0325">Glycoprotein</keyword>
<dbReference type="Pfam" id="PF13896">
    <property type="entry name" value="Glyco_transf_49"/>
    <property type="match status" value="1"/>
</dbReference>
<dbReference type="GO" id="GO:0035269">
    <property type="term" value="P:protein O-linked glycosylation via mannose"/>
    <property type="evidence" value="ECO:0007669"/>
    <property type="project" value="TreeGrafter"/>
</dbReference>
<dbReference type="AlphaFoldDB" id="K8EK47"/>
<dbReference type="EMBL" id="FO082269">
    <property type="protein sequence ID" value="CCO18391.1"/>
    <property type="molecule type" value="Genomic_DNA"/>
</dbReference>
<keyword evidence="10" id="KW-1185">Reference proteome</keyword>
<dbReference type="PANTHER" id="PTHR12270:SF52">
    <property type="entry name" value="GLYCOSYLTRANSFERASE-LIKE PROTEIN GNT13-RELATED"/>
    <property type="match status" value="1"/>
</dbReference>